<protein>
    <submittedName>
        <fullName evidence="1">Uncharacterized protein</fullName>
    </submittedName>
</protein>
<proteinExistence type="predicted"/>
<reference evidence="1 2" key="1">
    <citation type="journal article" date="2022" name="New Phytol.">
        <title>Ecological generalism drives hyperdiversity of secondary metabolite gene clusters in xylarialean endophytes.</title>
        <authorList>
            <person name="Franco M.E.E."/>
            <person name="Wisecaver J.H."/>
            <person name="Arnold A.E."/>
            <person name="Ju Y.M."/>
            <person name="Slot J.C."/>
            <person name="Ahrendt S."/>
            <person name="Moore L.P."/>
            <person name="Eastman K.E."/>
            <person name="Scott K."/>
            <person name="Konkel Z."/>
            <person name="Mondo S.J."/>
            <person name="Kuo A."/>
            <person name="Hayes R.D."/>
            <person name="Haridas S."/>
            <person name="Andreopoulos B."/>
            <person name="Riley R."/>
            <person name="LaButti K."/>
            <person name="Pangilinan J."/>
            <person name="Lipzen A."/>
            <person name="Amirebrahimi M."/>
            <person name="Yan J."/>
            <person name="Adam C."/>
            <person name="Keymanesh K."/>
            <person name="Ng V."/>
            <person name="Louie K."/>
            <person name="Northen T."/>
            <person name="Drula E."/>
            <person name="Henrissat B."/>
            <person name="Hsieh H.M."/>
            <person name="Youens-Clark K."/>
            <person name="Lutzoni F."/>
            <person name="Miadlikowska J."/>
            <person name="Eastwood D.C."/>
            <person name="Hamelin R.C."/>
            <person name="Grigoriev I.V."/>
            <person name="U'Ren J.M."/>
        </authorList>
    </citation>
    <scope>NUCLEOTIDE SEQUENCE [LARGE SCALE GENOMIC DNA]</scope>
    <source>
        <strain evidence="1 2">ER1909</strain>
    </source>
</reference>
<keyword evidence="2" id="KW-1185">Reference proteome</keyword>
<name>A0ACC0DGX3_9PEZI</name>
<comment type="caution">
    <text evidence="1">The sequence shown here is derived from an EMBL/GenBank/DDBJ whole genome shotgun (WGS) entry which is preliminary data.</text>
</comment>
<gene>
    <name evidence="1" type="ORF">F4821DRAFT_280149</name>
</gene>
<evidence type="ECO:0000313" key="1">
    <source>
        <dbReference type="EMBL" id="KAI6091790.1"/>
    </source>
</evidence>
<organism evidence="1 2">
    <name type="scientific">Hypoxylon rubiginosum</name>
    <dbReference type="NCBI Taxonomy" id="110542"/>
    <lineage>
        <taxon>Eukaryota</taxon>
        <taxon>Fungi</taxon>
        <taxon>Dikarya</taxon>
        <taxon>Ascomycota</taxon>
        <taxon>Pezizomycotina</taxon>
        <taxon>Sordariomycetes</taxon>
        <taxon>Xylariomycetidae</taxon>
        <taxon>Xylariales</taxon>
        <taxon>Hypoxylaceae</taxon>
        <taxon>Hypoxylon</taxon>
    </lineage>
</organism>
<evidence type="ECO:0000313" key="2">
    <source>
        <dbReference type="Proteomes" id="UP001497680"/>
    </source>
</evidence>
<sequence>MTPLPLAPTIDMGQVISIGLNASIASNANTTLNFGNLTTVGKSITVINNTDCTIDLDRLIRVGNLSILDNINTTLPTFPALERAENIHLRGYINTSTEHNIFPALLRATGTVFIEPWNDFNCSKLVSQQQNGIIASLICDGTDNSTLTATAQPNVTPSAPPARLSKGAWAGIGIGIGVFTIGSIIAIACCTMYLRRLLKDVQLVKVLRANLNSPQEGPHQQHVEGWHEADGQGILREKPDDHIREIYAPPVEMLDDQVPAVQSSPVELPGGSPISQRLAVTK</sequence>
<dbReference type="Proteomes" id="UP001497680">
    <property type="component" value="Unassembled WGS sequence"/>
</dbReference>
<accession>A0ACC0DGX3</accession>
<dbReference type="EMBL" id="MU394285">
    <property type="protein sequence ID" value="KAI6091790.1"/>
    <property type="molecule type" value="Genomic_DNA"/>
</dbReference>